<name>A0A250XLI5_9CHLO</name>
<dbReference type="InterPro" id="IPR011051">
    <property type="entry name" value="RmlC_Cupin_sf"/>
</dbReference>
<proteinExistence type="inferred from homology"/>
<dbReference type="InterPro" id="IPR008778">
    <property type="entry name" value="Pirin_C_dom"/>
</dbReference>
<comment type="caution">
    <text evidence="5">The sequence shown here is derived from an EMBL/GenBank/DDBJ whole genome shotgun (WGS) entry which is preliminary data.</text>
</comment>
<dbReference type="InterPro" id="IPR003829">
    <property type="entry name" value="Pirin_N_dom"/>
</dbReference>
<evidence type="ECO:0008006" key="7">
    <source>
        <dbReference type="Google" id="ProtNLM"/>
    </source>
</evidence>
<dbReference type="PANTHER" id="PTHR13903:SF8">
    <property type="entry name" value="PIRIN"/>
    <property type="match status" value="1"/>
</dbReference>
<dbReference type="Pfam" id="PF02678">
    <property type="entry name" value="Pirin"/>
    <property type="match status" value="1"/>
</dbReference>
<dbReference type="STRING" id="1157962.A0A250XLI5"/>
<evidence type="ECO:0000256" key="1">
    <source>
        <dbReference type="ARBA" id="ARBA00008416"/>
    </source>
</evidence>
<dbReference type="PANTHER" id="PTHR13903">
    <property type="entry name" value="PIRIN-RELATED"/>
    <property type="match status" value="1"/>
</dbReference>
<organism evidence="5 6">
    <name type="scientific">Chlamydomonas eustigma</name>
    <dbReference type="NCBI Taxonomy" id="1157962"/>
    <lineage>
        <taxon>Eukaryota</taxon>
        <taxon>Viridiplantae</taxon>
        <taxon>Chlorophyta</taxon>
        <taxon>core chlorophytes</taxon>
        <taxon>Chlorophyceae</taxon>
        <taxon>CS clade</taxon>
        <taxon>Chlamydomonadales</taxon>
        <taxon>Chlamydomonadaceae</taxon>
        <taxon>Chlamydomonas</taxon>
    </lineage>
</organism>
<dbReference type="InterPro" id="IPR012093">
    <property type="entry name" value="Pirin"/>
</dbReference>
<gene>
    <name evidence="5" type="ORF">CEUSTIGMA_g11177.t1</name>
</gene>
<accession>A0A250XLI5</accession>
<evidence type="ECO:0000313" key="5">
    <source>
        <dbReference type="EMBL" id="GAX83752.1"/>
    </source>
</evidence>
<comment type="similarity">
    <text evidence="1 2">Belongs to the pirin family.</text>
</comment>
<evidence type="ECO:0000256" key="2">
    <source>
        <dbReference type="RuleBase" id="RU003457"/>
    </source>
</evidence>
<evidence type="ECO:0000259" key="3">
    <source>
        <dbReference type="Pfam" id="PF02678"/>
    </source>
</evidence>
<dbReference type="SUPFAM" id="SSF51182">
    <property type="entry name" value="RmlC-like cupins"/>
    <property type="match status" value="1"/>
</dbReference>
<feature type="domain" description="Pirin C-terminal" evidence="4">
    <location>
        <begin position="202"/>
        <end position="308"/>
    </location>
</feature>
<dbReference type="Pfam" id="PF05726">
    <property type="entry name" value="Pirin_C"/>
    <property type="match status" value="1"/>
</dbReference>
<feature type="domain" description="Pirin N-terminal" evidence="3">
    <location>
        <begin position="58"/>
        <end position="138"/>
    </location>
</feature>
<dbReference type="EMBL" id="BEGY01000106">
    <property type="protein sequence ID" value="GAX83752.1"/>
    <property type="molecule type" value="Genomic_DNA"/>
</dbReference>
<dbReference type="InterPro" id="IPR014710">
    <property type="entry name" value="RmlC-like_jellyroll"/>
</dbReference>
<dbReference type="Gene3D" id="2.60.120.10">
    <property type="entry name" value="Jelly Rolls"/>
    <property type="match status" value="2"/>
</dbReference>
<protein>
    <recommendedName>
        <fullName evidence="7">Pirin N-terminal domain-containing protein</fullName>
    </recommendedName>
</protein>
<keyword evidence="6" id="KW-1185">Reference proteome</keyword>
<sequence length="340" mass="37513">MAMKSVISSLAPIGMGPMRTPDPFLFCVYHRDNYPAGNEKMEAPKRGNGADFDPNAKYRMYHGDRIPGFPQHPHRGFETLTATLEGFVDHTDSMGAAGRYGLGDLQWMTAGKGVVHGENFPLIDDKGPNTLRLFQIWLNLPSKSKMVEPTYVMHWKEQIPKIRTSDDLGTVTLWAGSLEGKQGLAPPPSSWAADPANDVMVLHLNLAPGGTYTIPPAERKGVNRMAYWVEGDALEADGKSLASQCIMTLDPSLPLKLLNPPMSTSHAEVLLLQGKPVNEPVAQRGPFVMNTQSELQQAFIDYQRTQFGGWPWPEDAVVFPRDKGRFSLLNGKEERPSGAM</sequence>
<dbReference type="AlphaFoldDB" id="A0A250XLI5"/>
<dbReference type="Proteomes" id="UP000232323">
    <property type="component" value="Unassembled WGS sequence"/>
</dbReference>
<evidence type="ECO:0000259" key="4">
    <source>
        <dbReference type="Pfam" id="PF05726"/>
    </source>
</evidence>
<evidence type="ECO:0000313" key="6">
    <source>
        <dbReference type="Proteomes" id="UP000232323"/>
    </source>
</evidence>
<dbReference type="OrthoDB" id="198735at2759"/>
<reference evidence="5 6" key="1">
    <citation type="submission" date="2017-08" db="EMBL/GenBank/DDBJ databases">
        <title>Acidophilic green algal genome provides insights into adaptation to an acidic environment.</title>
        <authorList>
            <person name="Hirooka S."/>
            <person name="Hirose Y."/>
            <person name="Kanesaki Y."/>
            <person name="Higuchi S."/>
            <person name="Fujiwara T."/>
            <person name="Onuma R."/>
            <person name="Era A."/>
            <person name="Ohbayashi R."/>
            <person name="Uzuka A."/>
            <person name="Nozaki H."/>
            <person name="Yoshikawa H."/>
            <person name="Miyagishima S.Y."/>
        </authorList>
    </citation>
    <scope>NUCLEOTIDE SEQUENCE [LARGE SCALE GENOMIC DNA]</scope>
    <source>
        <strain evidence="5 6">NIES-2499</strain>
    </source>
</reference>